<keyword evidence="4" id="KW-1185">Reference proteome</keyword>
<reference evidence="4" key="1">
    <citation type="submission" date="2020-12" db="EMBL/GenBank/DDBJ databases">
        <title>Hymenobacter sp.</title>
        <authorList>
            <person name="Kim M.K."/>
        </authorList>
    </citation>
    <scope>NUCLEOTIDE SEQUENCE [LARGE SCALE GENOMIC DNA]</scope>
    <source>
        <strain evidence="4">BT553</strain>
    </source>
</reference>
<comment type="caution">
    <text evidence="3">The sequence shown here is derived from an EMBL/GenBank/DDBJ whole genome shotgun (WGS) entry which is preliminary data.</text>
</comment>
<feature type="domain" description="Tyr recombinase" evidence="2">
    <location>
        <begin position="94"/>
        <end position="322"/>
    </location>
</feature>
<accession>A0ABS0XR67</accession>
<dbReference type="Gene3D" id="1.10.443.10">
    <property type="entry name" value="Intergrase catalytic core"/>
    <property type="match status" value="1"/>
</dbReference>
<dbReference type="InterPro" id="IPR013762">
    <property type="entry name" value="Integrase-like_cat_sf"/>
</dbReference>
<evidence type="ECO:0000313" key="3">
    <source>
        <dbReference type="EMBL" id="MBJ6122530.1"/>
    </source>
</evidence>
<proteinExistence type="predicted"/>
<evidence type="ECO:0000259" key="2">
    <source>
        <dbReference type="PROSITE" id="PS51898"/>
    </source>
</evidence>
<dbReference type="InterPro" id="IPR011010">
    <property type="entry name" value="DNA_brk_join_enz"/>
</dbReference>
<dbReference type="EMBL" id="JAELXS010000006">
    <property type="protein sequence ID" value="MBJ6122530.1"/>
    <property type="molecule type" value="Genomic_DNA"/>
</dbReference>
<sequence length="446" mass="49934">MLRPLAELDVQVAVRRSLDESGHLDRSVLEAFQDAVDRTVSKHIRPNYVGAFARMYLMSTDLGIEGFDDDVAAELDEMVIGNNPIGQAVLSNDPQSGPIPRREMDALLVKLKDATERRLIPTTHLAVTWLFICFGCNSKNLRLIHEGDCSVVDVPDGDPVYQVQVPRIKKRTRGERDQFRTRQVPAAVGAVLDQLVTDNRQQALYRDGIDRRRFDWPLFRTRWAREDLLDGAFDASAFRVEAFWPGMILKEVAELLDLRAADGSRLRLTPRRLRYTFAARLVADGAAPRDVADALDHSSLNYVMVYFNARLDAVEQIDKAVDSFLSPVADAFMGRIALDEVDAQGAGQPLRRISHVSPTMNAMRAVGSCGELGDCEKHAPTACYDCRVFIPFVDADHQAVLDDLLLQRERRLANGDDPRWTQINDRAIANAKAVIRRCAAIRNVGE</sequence>
<dbReference type="RefSeq" id="WP_199038245.1">
    <property type="nucleotide sequence ID" value="NZ_JAELXS010000006.1"/>
</dbReference>
<dbReference type="Pfam" id="PF00589">
    <property type="entry name" value="Phage_integrase"/>
    <property type="match status" value="1"/>
</dbReference>
<dbReference type="SUPFAM" id="SSF56349">
    <property type="entry name" value="DNA breaking-rejoining enzymes"/>
    <property type="match status" value="1"/>
</dbReference>
<keyword evidence="1" id="KW-0233">DNA recombination</keyword>
<gene>
    <name evidence="3" type="ORF">JAO74_12085</name>
</gene>
<dbReference type="InterPro" id="IPR002104">
    <property type="entry name" value="Integrase_catalytic"/>
</dbReference>
<name>A0ABS0XR67_9SPHN</name>
<dbReference type="Proteomes" id="UP000640426">
    <property type="component" value="Unassembled WGS sequence"/>
</dbReference>
<organism evidence="3 4">
    <name type="scientific">Sphingomonas mollis</name>
    <dbReference type="NCBI Taxonomy" id="2795726"/>
    <lineage>
        <taxon>Bacteria</taxon>
        <taxon>Pseudomonadati</taxon>
        <taxon>Pseudomonadota</taxon>
        <taxon>Alphaproteobacteria</taxon>
        <taxon>Sphingomonadales</taxon>
        <taxon>Sphingomonadaceae</taxon>
        <taxon>Sphingomonas</taxon>
    </lineage>
</organism>
<protein>
    <submittedName>
        <fullName evidence="3">Tyrosine-type recombinase/integrase</fullName>
    </submittedName>
</protein>
<evidence type="ECO:0000256" key="1">
    <source>
        <dbReference type="ARBA" id="ARBA00023172"/>
    </source>
</evidence>
<evidence type="ECO:0000313" key="4">
    <source>
        <dbReference type="Proteomes" id="UP000640426"/>
    </source>
</evidence>
<dbReference type="PROSITE" id="PS51898">
    <property type="entry name" value="TYR_RECOMBINASE"/>
    <property type="match status" value="1"/>
</dbReference>